<gene>
    <name evidence="2" type="ORF">E4634_09445</name>
</gene>
<keyword evidence="1" id="KW-0479">Metal-binding</keyword>
<comment type="cofactor">
    <cofactor evidence="1">
        <name>Ni(2+)</name>
        <dbReference type="ChEBI" id="CHEBI:49786"/>
    </cofactor>
</comment>
<dbReference type="PANTHER" id="PTHR42958:SF4">
    <property type="entry name" value="HYDROGENASE EXPRESSION_FORMATION PROTEIN HUPK"/>
    <property type="match status" value="1"/>
</dbReference>
<keyword evidence="1" id="KW-0460">Magnesium</keyword>
<comment type="caution">
    <text evidence="2">The sequence shown here is derived from an EMBL/GenBank/DDBJ whole genome shotgun (WGS) entry which is preliminary data.</text>
</comment>
<dbReference type="AlphaFoldDB" id="A0A4Z0M4G6"/>
<dbReference type="SUPFAM" id="SSF56762">
    <property type="entry name" value="HydB/Nqo4-like"/>
    <property type="match status" value="1"/>
</dbReference>
<protein>
    <recommendedName>
        <fullName evidence="4">Ni,Fe-hydrogenase I large subunit</fullName>
    </recommendedName>
</protein>
<evidence type="ECO:0000313" key="2">
    <source>
        <dbReference type="EMBL" id="TGD74330.1"/>
    </source>
</evidence>
<dbReference type="PANTHER" id="PTHR42958">
    <property type="entry name" value="HYDROGENASE-2 LARGE CHAIN"/>
    <property type="match status" value="1"/>
</dbReference>
<dbReference type="GO" id="GO:0016151">
    <property type="term" value="F:nickel cation binding"/>
    <property type="evidence" value="ECO:0007669"/>
    <property type="project" value="InterPro"/>
</dbReference>
<dbReference type="InterPro" id="IPR001501">
    <property type="entry name" value="Ni-dep_hyd_lsu"/>
</dbReference>
<keyword evidence="1" id="KW-0533">Nickel</keyword>
<dbReference type="Gene3D" id="1.10.645.10">
    <property type="entry name" value="Cytochrome-c3 Hydrogenase, chain B"/>
    <property type="match status" value="1"/>
</dbReference>
<dbReference type="Pfam" id="PF00374">
    <property type="entry name" value="NiFeSe_Hases"/>
    <property type="match status" value="1"/>
</dbReference>
<keyword evidence="3" id="KW-1185">Reference proteome</keyword>
<name>A0A4Z0M4G6_9GAMM</name>
<sequence>MNGLPPPEGKLDIAIYLAAGNDDAHGVDIHSTRPVHIAQMFVGKSVTETLTLTRALFHVCTRAQLSASVQAVESARGVAVAPGIAARRQALVDMETLREHLWRLYLDWPGYTGAERDHDALAQAMQLQQRFDKALANGQDLFLPGASGGAADHAAAQAVLDDMATLIERTALGESRAAWQSLESYEALQAWSGNNTGSIAGLLRHLARRDWNASAALETIALPALDALQARELAAQMHYLDFVTRPTWQGRHCETSSLSRSRSPLVGDIQRRFGAGLLARAVALVSEAVSLLDTLRRRLANEVTPATLRGSGSEPGVGWVEAARGCLVHTVELAGDTITDYRILAPTEWNFHPGGVLSQALSRLRGDAGAIREQAAMLIELMDPCIGYTLSLHGPGRQHA</sequence>
<accession>A0A4Z0M4G6</accession>
<dbReference type="InterPro" id="IPR029014">
    <property type="entry name" value="NiFe-Hase_large"/>
</dbReference>
<proteinExistence type="predicted"/>
<dbReference type="Proteomes" id="UP000298050">
    <property type="component" value="Unassembled WGS sequence"/>
</dbReference>
<dbReference type="RefSeq" id="WP_135443167.1">
    <property type="nucleotide sequence ID" value="NZ_SRLE01000006.1"/>
</dbReference>
<feature type="binding site" evidence="1">
    <location>
        <position position="343"/>
    </location>
    <ligand>
        <name>Mg(2+)</name>
        <dbReference type="ChEBI" id="CHEBI:18420"/>
    </ligand>
</feature>
<evidence type="ECO:0000313" key="3">
    <source>
        <dbReference type="Proteomes" id="UP000298050"/>
    </source>
</evidence>
<dbReference type="OrthoDB" id="9157196at2"/>
<reference evidence="2 3" key="1">
    <citation type="submission" date="2019-04" db="EMBL/GenBank/DDBJ databases">
        <title>Taxonomy of novel Haliea sp. from mangrove soil of West Coast of India.</title>
        <authorList>
            <person name="Verma A."/>
            <person name="Kumar P."/>
            <person name="Krishnamurthi S."/>
        </authorList>
    </citation>
    <scope>NUCLEOTIDE SEQUENCE [LARGE SCALE GENOMIC DNA]</scope>
    <source>
        <strain evidence="2 3">SAOS-164</strain>
    </source>
</reference>
<evidence type="ECO:0008006" key="4">
    <source>
        <dbReference type="Google" id="ProtNLM"/>
    </source>
</evidence>
<evidence type="ECO:0000256" key="1">
    <source>
        <dbReference type="PIRSR" id="PIRSR601501-1"/>
    </source>
</evidence>
<organism evidence="2 3">
    <name type="scientific">Mangrovimicrobium sediminis</name>
    <dbReference type="NCBI Taxonomy" id="2562682"/>
    <lineage>
        <taxon>Bacteria</taxon>
        <taxon>Pseudomonadati</taxon>
        <taxon>Pseudomonadota</taxon>
        <taxon>Gammaproteobacteria</taxon>
        <taxon>Cellvibrionales</taxon>
        <taxon>Halieaceae</taxon>
        <taxon>Mangrovimicrobium</taxon>
    </lineage>
</organism>
<dbReference type="InterPro" id="IPR050867">
    <property type="entry name" value="NiFe/NiFeSe_hydrgnase_LSU"/>
</dbReference>
<dbReference type="EMBL" id="SRLE01000006">
    <property type="protein sequence ID" value="TGD74330.1"/>
    <property type="molecule type" value="Genomic_DNA"/>
</dbReference>
<feature type="binding site" evidence="1">
    <location>
        <position position="385"/>
    </location>
    <ligand>
        <name>Ni(2+)</name>
        <dbReference type="ChEBI" id="CHEBI:49786"/>
    </ligand>
</feature>